<reference evidence="1 2" key="1">
    <citation type="submission" date="2019-09" db="EMBL/GenBank/DDBJ databases">
        <title>Isolation and characterization of vB_PagP-SK1, a T7-like phage infecting Pantoea agglomerans.</title>
        <authorList>
            <person name="McDougall D.L."/>
            <person name="Soutar C.D."/>
            <person name="Perry B.J."/>
            <person name="Brown C."/>
            <person name="Alexander D."/>
            <person name="Yost C.K."/>
            <person name="Stavrinides J."/>
        </authorList>
    </citation>
    <scope>NUCLEOTIDE SEQUENCE [LARGE SCALE GENOMIC DNA]</scope>
</reference>
<evidence type="ECO:0008006" key="3">
    <source>
        <dbReference type="Google" id="ProtNLM"/>
    </source>
</evidence>
<dbReference type="EMBL" id="MN450150">
    <property type="protein sequence ID" value="QFR42355.1"/>
    <property type="molecule type" value="Genomic_DNA"/>
</dbReference>
<dbReference type="Proteomes" id="UP000327119">
    <property type="component" value="Segment"/>
</dbReference>
<name>A0A5P8NK38_9CAUD</name>
<evidence type="ECO:0000313" key="2">
    <source>
        <dbReference type="Proteomes" id="UP000327119"/>
    </source>
</evidence>
<proteinExistence type="predicted"/>
<sequence>MAVPVKVDSTEPTAPIYTGGSSDYYKVTITFPTNTYGMPYTAECNDIIEALGMNFAEGNAFKAIWRRAAQRTLGLRKAGAKDDGLYDAEKVEFFGKRLVVQSKAGS</sequence>
<organism evidence="1 2">
    <name type="scientific">Pantoea phage vB_PagP-SK1</name>
    <dbReference type="NCBI Taxonomy" id="2653646"/>
    <lineage>
        <taxon>Viruses</taxon>
        <taxon>Duplodnaviria</taxon>
        <taxon>Heunggongvirae</taxon>
        <taxon>Uroviricota</taxon>
        <taxon>Caudoviricetes</taxon>
        <taxon>Autographivirales</taxon>
        <taxon>Autotranscriptaviridae</taxon>
        <taxon>Studiervirinae</taxon>
        <taxon>Elunavirus</taxon>
        <taxon>Elunavirus PagPSK1</taxon>
    </lineage>
</organism>
<protein>
    <recommendedName>
        <fullName evidence="3">3'-phosphatase, 5'-polynucleotide kinase</fullName>
    </recommendedName>
</protein>
<accession>A0A5P8NK38</accession>
<evidence type="ECO:0000313" key="1">
    <source>
        <dbReference type="EMBL" id="QFR42355.1"/>
    </source>
</evidence>
<keyword evidence="2" id="KW-1185">Reference proteome</keyword>